<gene>
    <name evidence="8" type="ORF">QX51_10820</name>
</gene>
<dbReference type="PANTHER" id="PTHR12677:SF59">
    <property type="entry name" value="GOLGI APPARATUS MEMBRANE PROTEIN TVP38-RELATED"/>
    <property type="match status" value="1"/>
</dbReference>
<keyword evidence="4 6" id="KW-1133">Transmembrane helix</keyword>
<comment type="similarity">
    <text evidence="6">Belongs to the TVP38/TMEM64 family.</text>
</comment>
<dbReference type="InterPro" id="IPR015414">
    <property type="entry name" value="TMEM64"/>
</dbReference>
<evidence type="ECO:0000256" key="4">
    <source>
        <dbReference type="ARBA" id="ARBA00022989"/>
    </source>
</evidence>
<organism evidence="8 9">
    <name type="scientific">Terrisporobacter othiniensis</name>
    <dbReference type="NCBI Taxonomy" id="1577792"/>
    <lineage>
        <taxon>Bacteria</taxon>
        <taxon>Bacillati</taxon>
        <taxon>Bacillota</taxon>
        <taxon>Clostridia</taxon>
        <taxon>Peptostreptococcales</taxon>
        <taxon>Peptostreptococcaceae</taxon>
        <taxon>Terrisporobacter</taxon>
    </lineage>
</organism>
<feature type="transmembrane region" description="Helical" evidence="6">
    <location>
        <begin position="49"/>
        <end position="80"/>
    </location>
</feature>
<feature type="transmembrane region" description="Helical" evidence="6">
    <location>
        <begin position="168"/>
        <end position="191"/>
    </location>
</feature>
<reference evidence="8 9" key="1">
    <citation type="submission" date="2014-12" db="EMBL/GenBank/DDBJ databases">
        <title>Draft genome sequence of Terrisporobacter sp. 08-306576, isolated from the blood culture of a bacteremia patient.</title>
        <authorList>
            <person name="Lund L.C."/>
            <person name="Sydenham T.V."/>
            <person name="Hogh S.V."/>
            <person name="Skov M.N."/>
            <person name="Kemp M."/>
            <person name="Justesen U.S."/>
        </authorList>
    </citation>
    <scope>NUCLEOTIDE SEQUENCE [LARGE SCALE GENOMIC DNA]</scope>
    <source>
        <strain evidence="8 9">08-306576</strain>
    </source>
</reference>
<feature type="transmembrane region" description="Helical" evidence="6">
    <location>
        <begin position="6"/>
        <end position="28"/>
    </location>
</feature>
<dbReference type="GO" id="GO:0005886">
    <property type="term" value="C:plasma membrane"/>
    <property type="evidence" value="ECO:0007669"/>
    <property type="project" value="UniProtKB-SubCell"/>
</dbReference>
<evidence type="ECO:0000313" key="8">
    <source>
        <dbReference type="EMBL" id="KHS56972.1"/>
    </source>
</evidence>
<evidence type="ECO:0000256" key="5">
    <source>
        <dbReference type="ARBA" id="ARBA00023136"/>
    </source>
</evidence>
<sequence length="233" mass="26127">MKKNNILKASIFGTIILVIIILNNHYGWSAYISDTKNLDFVKQMVNDNMLLAISIYIILTIIGCVVLAIPGVTFAVFAGILFGPVLGVFACLIATTLGASMAFIVSRFFLKDMIKPMLEKNKTLKKLLFSDNDKSDLIILMITRMVPIFPYNLQNFAYGITDMGFWKYTIYTFVFMFPGVSFFTIGSAGLTAGDNKWKYFIIAGVLAVIVTFAGIFIQKKYLGNNKEVLRNER</sequence>
<feature type="transmembrane region" description="Helical" evidence="6">
    <location>
        <begin position="86"/>
        <end position="110"/>
    </location>
</feature>
<evidence type="ECO:0000313" key="9">
    <source>
        <dbReference type="Proteomes" id="UP000031189"/>
    </source>
</evidence>
<proteinExistence type="inferred from homology"/>
<keyword evidence="3 6" id="KW-0812">Transmembrane</keyword>
<keyword evidence="2 6" id="KW-1003">Cell membrane</keyword>
<feature type="transmembrane region" description="Helical" evidence="6">
    <location>
        <begin position="197"/>
        <end position="217"/>
    </location>
</feature>
<dbReference type="PANTHER" id="PTHR12677">
    <property type="entry name" value="GOLGI APPARATUS MEMBRANE PROTEIN TVP38-RELATED"/>
    <property type="match status" value="1"/>
</dbReference>
<comment type="caution">
    <text evidence="8">The sequence shown here is derived from an EMBL/GenBank/DDBJ whole genome shotgun (WGS) entry which is preliminary data.</text>
</comment>
<feature type="domain" description="VTT" evidence="7">
    <location>
        <begin position="69"/>
        <end position="184"/>
    </location>
</feature>
<keyword evidence="9" id="KW-1185">Reference proteome</keyword>
<accession>A0A0B3W3I6</accession>
<evidence type="ECO:0000256" key="3">
    <source>
        <dbReference type="ARBA" id="ARBA00022692"/>
    </source>
</evidence>
<dbReference type="Pfam" id="PF09335">
    <property type="entry name" value="VTT_dom"/>
    <property type="match status" value="1"/>
</dbReference>
<dbReference type="RefSeq" id="WP_039679937.1">
    <property type="nucleotide sequence ID" value="NZ_JAWGXO010000002.1"/>
</dbReference>
<evidence type="ECO:0000256" key="2">
    <source>
        <dbReference type="ARBA" id="ARBA00022475"/>
    </source>
</evidence>
<protein>
    <recommendedName>
        <fullName evidence="6">TVP38/TMEM64 family membrane protein</fullName>
    </recommendedName>
</protein>
<name>A0A0B3W3I6_9FIRM</name>
<keyword evidence="5 6" id="KW-0472">Membrane</keyword>
<dbReference type="EMBL" id="JWHR01000098">
    <property type="protein sequence ID" value="KHS56972.1"/>
    <property type="molecule type" value="Genomic_DNA"/>
</dbReference>
<dbReference type="InterPro" id="IPR032816">
    <property type="entry name" value="VTT_dom"/>
</dbReference>
<evidence type="ECO:0000256" key="6">
    <source>
        <dbReference type="RuleBase" id="RU366058"/>
    </source>
</evidence>
<dbReference type="Proteomes" id="UP000031189">
    <property type="component" value="Unassembled WGS sequence"/>
</dbReference>
<dbReference type="OrthoDB" id="9812980at2"/>
<evidence type="ECO:0000259" key="7">
    <source>
        <dbReference type="Pfam" id="PF09335"/>
    </source>
</evidence>
<comment type="subcellular location">
    <subcellularLocation>
        <location evidence="1 6">Cell membrane</location>
        <topology evidence="1 6">Multi-pass membrane protein</topology>
    </subcellularLocation>
</comment>
<dbReference type="STRING" id="1577792.QX51_10820"/>
<evidence type="ECO:0000256" key="1">
    <source>
        <dbReference type="ARBA" id="ARBA00004651"/>
    </source>
</evidence>
<dbReference type="AlphaFoldDB" id="A0A0B3W3I6"/>